<protein>
    <recommendedName>
        <fullName evidence="3">Metal-dependent hydrolase</fullName>
    </recommendedName>
</protein>
<dbReference type="STRING" id="1229780.BN381_130313"/>
<sequence length="145" mass="16065">MTGRPPLDEETKAVYAAEDAAAQAWSPRRYRTFAELTAEVERIVTSDWWAETFAGAPIEVYLERRSGTATFSAACRRDGTGVLWFVDGHHWSADVVCHELAHLATDSGHDAAFRAALVKLWRMECGFYATSELRSQLALLDPSGS</sequence>
<proteinExistence type="predicted"/>
<dbReference type="EMBL" id="CANL01000005">
    <property type="protein sequence ID" value="CCM62755.1"/>
    <property type="molecule type" value="Genomic_DNA"/>
</dbReference>
<dbReference type="RefSeq" id="WP_012224428.1">
    <property type="nucleotide sequence ID" value="NZ_HG422565.1"/>
</dbReference>
<evidence type="ECO:0000313" key="1">
    <source>
        <dbReference type="EMBL" id="CCM62755.1"/>
    </source>
</evidence>
<accession>R4YX98</accession>
<organism evidence="1 2">
    <name type="scientific">Candidatus Neomicrothrix parvicella RN1</name>
    <dbReference type="NCBI Taxonomy" id="1229780"/>
    <lineage>
        <taxon>Bacteria</taxon>
        <taxon>Bacillati</taxon>
        <taxon>Actinomycetota</taxon>
        <taxon>Acidimicrobiia</taxon>
        <taxon>Acidimicrobiales</taxon>
        <taxon>Microthrixaceae</taxon>
        <taxon>Candidatus Neomicrothrix</taxon>
    </lineage>
</organism>
<dbReference type="AlphaFoldDB" id="R4YX98"/>
<gene>
    <name evidence="1" type="ORF">BN381_130313</name>
</gene>
<dbReference type="Proteomes" id="UP000018291">
    <property type="component" value="Unassembled WGS sequence"/>
</dbReference>
<keyword evidence="2" id="KW-1185">Reference proteome</keyword>
<name>R4YX98_9ACTN</name>
<reference evidence="1 2" key="1">
    <citation type="journal article" date="2013" name="ISME J.">
        <title>Metabolic model for the filamentous 'Candidatus Microthrix parvicella' based on genomic and metagenomic analyses.</title>
        <authorList>
            <person name="Jon McIlroy S."/>
            <person name="Kristiansen R."/>
            <person name="Albertsen M."/>
            <person name="Michael Karst S."/>
            <person name="Rossetti S."/>
            <person name="Lund Nielsen J."/>
            <person name="Tandoi V."/>
            <person name="James Seviour R."/>
            <person name="Nielsen P.H."/>
        </authorList>
    </citation>
    <scope>NUCLEOTIDE SEQUENCE [LARGE SCALE GENOMIC DNA]</scope>
    <source>
        <strain evidence="1 2">RN1</strain>
    </source>
</reference>
<dbReference type="OrthoDB" id="10014676at2"/>
<dbReference type="HOGENOM" id="CLU_1783344_0_0_11"/>
<evidence type="ECO:0000313" key="2">
    <source>
        <dbReference type="Proteomes" id="UP000018291"/>
    </source>
</evidence>
<evidence type="ECO:0008006" key="3">
    <source>
        <dbReference type="Google" id="ProtNLM"/>
    </source>
</evidence>
<comment type="caution">
    <text evidence="1">The sequence shown here is derived from an EMBL/GenBank/DDBJ whole genome shotgun (WGS) entry which is preliminary data.</text>
</comment>